<dbReference type="PANTHER" id="PTHR46648:SF1">
    <property type="entry name" value="ADENOSINE 5'-MONOPHOSPHORAMIDASE HNT1"/>
    <property type="match status" value="1"/>
</dbReference>
<evidence type="ECO:0000313" key="6">
    <source>
        <dbReference type="Proteomes" id="UP000823858"/>
    </source>
</evidence>
<evidence type="ECO:0000259" key="4">
    <source>
        <dbReference type="PROSITE" id="PS51084"/>
    </source>
</evidence>
<dbReference type="EMBL" id="DWVP01000022">
    <property type="protein sequence ID" value="HJC85739.1"/>
    <property type="molecule type" value="Genomic_DNA"/>
</dbReference>
<reference evidence="5" key="2">
    <citation type="submission" date="2021-04" db="EMBL/GenBank/DDBJ databases">
        <authorList>
            <person name="Gilroy R."/>
        </authorList>
    </citation>
    <scope>NUCLEOTIDE SEQUENCE</scope>
    <source>
        <strain evidence="5">ChiHjej13B12-4958</strain>
    </source>
</reference>
<feature type="short sequence motif" description="Histidine triad motif" evidence="2 3">
    <location>
        <begin position="94"/>
        <end position="98"/>
    </location>
</feature>
<accession>A0A9D2TR64</accession>
<protein>
    <submittedName>
        <fullName evidence="5">HIT family protein</fullName>
    </submittedName>
</protein>
<dbReference type="Proteomes" id="UP000823858">
    <property type="component" value="Unassembled WGS sequence"/>
</dbReference>
<organism evidence="5 6">
    <name type="scientific">Candidatus Corynebacterium faecigallinarum</name>
    <dbReference type="NCBI Taxonomy" id="2838528"/>
    <lineage>
        <taxon>Bacteria</taxon>
        <taxon>Bacillati</taxon>
        <taxon>Actinomycetota</taxon>
        <taxon>Actinomycetes</taxon>
        <taxon>Mycobacteriales</taxon>
        <taxon>Corynebacteriaceae</taxon>
        <taxon>Corynebacterium</taxon>
    </lineage>
</organism>
<dbReference type="GO" id="GO:0009117">
    <property type="term" value="P:nucleotide metabolic process"/>
    <property type="evidence" value="ECO:0007669"/>
    <property type="project" value="TreeGrafter"/>
</dbReference>
<dbReference type="Pfam" id="PF01230">
    <property type="entry name" value="HIT"/>
    <property type="match status" value="1"/>
</dbReference>
<dbReference type="SUPFAM" id="SSF54197">
    <property type="entry name" value="HIT-like"/>
    <property type="match status" value="1"/>
</dbReference>
<dbReference type="InterPro" id="IPR011146">
    <property type="entry name" value="HIT-like"/>
</dbReference>
<evidence type="ECO:0000256" key="3">
    <source>
        <dbReference type="PROSITE-ProRule" id="PRU00464"/>
    </source>
</evidence>
<dbReference type="InterPro" id="IPR036265">
    <property type="entry name" value="HIT-like_sf"/>
</dbReference>
<dbReference type="InterPro" id="IPR001310">
    <property type="entry name" value="Histidine_triad_HIT"/>
</dbReference>
<feature type="active site" description="Tele-AMP-histidine intermediate" evidence="1">
    <location>
        <position position="96"/>
    </location>
</feature>
<dbReference type="Gene3D" id="3.30.428.10">
    <property type="entry name" value="HIT-like"/>
    <property type="match status" value="1"/>
</dbReference>
<dbReference type="PRINTS" id="PR00332">
    <property type="entry name" value="HISTRIAD"/>
</dbReference>
<evidence type="ECO:0000256" key="1">
    <source>
        <dbReference type="PIRSR" id="PIRSR601310-1"/>
    </source>
</evidence>
<dbReference type="PANTHER" id="PTHR46648">
    <property type="entry name" value="HIT FAMILY PROTEIN 1"/>
    <property type="match status" value="1"/>
</dbReference>
<name>A0A9D2TR64_9CORY</name>
<sequence>MSTAPSVFSKIISGELPGRFVYRDETVAAFLTIEPVTYGHTLVVPVEEVDKWTDADPSLWAHLNEVAQYVGKAIVDEFDAPRAGYLIAGFEVPHAHIHVFPAADMSGYNLANALGMNDTDADEMDAAAEKIRAGLRAQGVTGVAGGSVGDAAGDSGGDSGE</sequence>
<dbReference type="PROSITE" id="PS51084">
    <property type="entry name" value="HIT_2"/>
    <property type="match status" value="1"/>
</dbReference>
<gene>
    <name evidence="5" type="ORF">H9751_09370</name>
</gene>
<evidence type="ECO:0000256" key="2">
    <source>
        <dbReference type="PIRSR" id="PIRSR601310-3"/>
    </source>
</evidence>
<reference evidence="5" key="1">
    <citation type="journal article" date="2021" name="PeerJ">
        <title>Extensive microbial diversity within the chicken gut microbiome revealed by metagenomics and culture.</title>
        <authorList>
            <person name="Gilroy R."/>
            <person name="Ravi A."/>
            <person name="Getino M."/>
            <person name="Pursley I."/>
            <person name="Horton D.L."/>
            <person name="Alikhan N.F."/>
            <person name="Baker D."/>
            <person name="Gharbi K."/>
            <person name="Hall N."/>
            <person name="Watson M."/>
            <person name="Adriaenssens E.M."/>
            <person name="Foster-Nyarko E."/>
            <person name="Jarju S."/>
            <person name="Secka A."/>
            <person name="Antonio M."/>
            <person name="Oren A."/>
            <person name="Chaudhuri R.R."/>
            <person name="La Ragione R."/>
            <person name="Hildebrand F."/>
            <person name="Pallen M.J."/>
        </authorList>
    </citation>
    <scope>NUCLEOTIDE SEQUENCE</scope>
    <source>
        <strain evidence="5">ChiHjej13B12-4958</strain>
    </source>
</reference>
<proteinExistence type="predicted"/>
<dbReference type="GO" id="GO:0003824">
    <property type="term" value="F:catalytic activity"/>
    <property type="evidence" value="ECO:0007669"/>
    <property type="project" value="InterPro"/>
</dbReference>
<comment type="caution">
    <text evidence="5">The sequence shown here is derived from an EMBL/GenBank/DDBJ whole genome shotgun (WGS) entry which is preliminary data.</text>
</comment>
<evidence type="ECO:0000313" key="5">
    <source>
        <dbReference type="EMBL" id="HJC85739.1"/>
    </source>
</evidence>
<dbReference type="AlphaFoldDB" id="A0A9D2TR64"/>
<feature type="domain" description="HIT" evidence="4">
    <location>
        <begin position="7"/>
        <end position="110"/>
    </location>
</feature>